<evidence type="ECO:0000256" key="5">
    <source>
        <dbReference type="ARBA" id="ARBA00023274"/>
    </source>
</evidence>
<dbReference type="CDD" id="cd05831">
    <property type="entry name" value="Ribosomal_P1"/>
    <property type="match status" value="1"/>
</dbReference>
<name>A0ABQ8H0K5_9ROSI</name>
<dbReference type="Proteomes" id="UP000827721">
    <property type="component" value="Unassembled WGS sequence"/>
</dbReference>
<dbReference type="EMBL" id="JAFEMO010000015">
    <property type="protein sequence ID" value="KAH7543745.1"/>
    <property type="molecule type" value="Genomic_DNA"/>
</dbReference>
<keyword evidence="5" id="KW-0687">Ribonucleoprotein</keyword>
<evidence type="ECO:0000313" key="7">
    <source>
        <dbReference type="EMBL" id="KAH7543745.1"/>
    </source>
</evidence>
<dbReference type="PANTHER" id="PTHR45696:SF10">
    <property type="entry name" value="LARGE RIBOSOMAL SUBUNIT PROTEIN P1"/>
    <property type="match status" value="1"/>
</dbReference>
<evidence type="ECO:0000256" key="6">
    <source>
        <dbReference type="SAM" id="MobiDB-lite"/>
    </source>
</evidence>
<dbReference type="PANTHER" id="PTHR45696">
    <property type="entry name" value="60S ACIDIC RIBOSOMAL PROTEIN P1"/>
    <property type="match status" value="1"/>
</dbReference>
<dbReference type="Gene3D" id="1.10.10.1410">
    <property type="match status" value="1"/>
</dbReference>
<evidence type="ECO:0000256" key="4">
    <source>
        <dbReference type="ARBA" id="ARBA00022980"/>
    </source>
</evidence>
<evidence type="ECO:0000256" key="3">
    <source>
        <dbReference type="ARBA" id="ARBA00011266"/>
    </source>
</evidence>
<proteinExistence type="inferred from homology"/>
<dbReference type="InterPro" id="IPR038716">
    <property type="entry name" value="P1/P2_N_sf"/>
</dbReference>
<reference evidence="7 8" key="1">
    <citation type="submission" date="2021-02" db="EMBL/GenBank/DDBJ databases">
        <title>Plant Genome Project.</title>
        <authorList>
            <person name="Zhang R.-G."/>
        </authorList>
    </citation>
    <scope>NUCLEOTIDE SEQUENCE [LARGE SCALE GENOMIC DNA]</scope>
    <source>
        <tissue evidence="7">Leaves</tissue>
    </source>
</reference>
<keyword evidence="4" id="KW-0689">Ribosomal protein</keyword>
<dbReference type="InterPro" id="IPR027534">
    <property type="entry name" value="Ribosomal_P1/P2"/>
</dbReference>
<sequence>MSTGEIACSYAAMILHDDGIPITADKIAALVKAANVAVESYWPSLFAKLSDKRNLGDLIANVGSGGGGAAVAVAAPAGGAGGAAAAAAPAVEEKKEEPKEESDDDMGFSLVHRVKILLIMVESLKLSLPIVESLSGRGLVFFLSNPGLRRATFRPWMTTQRVGSFDALCAEFYRQKIDFSVGSAEKPKQEASSMKRSGLEENKSPSSVGGRPSEEQRRRIREGTRRARFAPELDGVHCFETIVPY</sequence>
<feature type="region of interest" description="Disordered" evidence="6">
    <location>
        <begin position="184"/>
        <end position="226"/>
    </location>
</feature>
<accession>A0ABQ8H0K5</accession>
<gene>
    <name evidence="7" type="ORF">JRO89_XS15G0010200</name>
</gene>
<feature type="compositionally biased region" description="Basic and acidic residues" evidence="6">
    <location>
        <begin position="212"/>
        <end position="226"/>
    </location>
</feature>
<evidence type="ECO:0000256" key="1">
    <source>
        <dbReference type="ARBA" id="ARBA00003362"/>
    </source>
</evidence>
<dbReference type="Pfam" id="PF00428">
    <property type="entry name" value="Ribosomal_60s"/>
    <property type="match status" value="1"/>
</dbReference>
<evidence type="ECO:0000313" key="8">
    <source>
        <dbReference type="Proteomes" id="UP000827721"/>
    </source>
</evidence>
<comment type="subunit">
    <text evidence="3">P1 and P2 exist as dimers at the large ribosomal subunit.</text>
</comment>
<organism evidence="7 8">
    <name type="scientific">Xanthoceras sorbifolium</name>
    <dbReference type="NCBI Taxonomy" id="99658"/>
    <lineage>
        <taxon>Eukaryota</taxon>
        <taxon>Viridiplantae</taxon>
        <taxon>Streptophyta</taxon>
        <taxon>Embryophyta</taxon>
        <taxon>Tracheophyta</taxon>
        <taxon>Spermatophyta</taxon>
        <taxon>Magnoliopsida</taxon>
        <taxon>eudicotyledons</taxon>
        <taxon>Gunneridae</taxon>
        <taxon>Pentapetalae</taxon>
        <taxon>rosids</taxon>
        <taxon>malvids</taxon>
        <taxon>Sapindales</taxon>
        <taxon>Sapindaceae</taxon>
        <taxon>Xanthoceroideae</taxon>
        <taxon>Xanthoceras</taxon>
    </lineage>
</organism>
<dbReference type="HAMAP" id="MF_01478">
    <property type="entry name" value="Ribosomal_L12_arch"/>
    <property type="match status" value="1"/>
</dbReference>
<comment type="function">
    <text evidence="1">Plays an important role in the elongation step of protein synthesis.</text>
</comment>
<evidence type="ECO:0008006" key="9">
    <source>
        <dbReference type="Google" id="ProtNLM"/>
    </source>
</evidence>
<comment type="caution">
    <text evidence="7">The sequence shown here is derived from an EMBL/GenBank/DDBJ whole genome shotgun (WGS) entry which is preliminary data.</text>
</comment>
<keyword evidence="8" id="KW-1185">Reference proteome</keyword>
<comment type="similarity">
    <text evidence="2">Belongs to the eukaryotic ribosomal protein P1/P2 family.</text>
</comment>
<evidence type="ECO:0000256" key="2">
    <source>
        <dbReference type="ARBA" id="ARBA00005436"/>
    </source>
</evidence>
<protein>
    <recommendedName>
        <fullName evidence="9">60S acidic ribosomal protein P1</fullName>
    </recommendedName>
</protein>